<dbReference type="EMBL" id="JAHHFP010000019">
    <property type="protein sequence ID" value="MBX7271795.1"/>
    <property type="molecule type" value="Genomic_DNA"/>
</dbReference>
<proteinExistence type="predicted"/>
<keyword evidence="2" id="KW-1185">Reference proteome</keyword>
<comment type="caution">
    <text evidence="1">The sequence shown here is derived from an EMBL/GenBank/DDBJ whole genome shotgun (WGS) entry which is preliminary data.</text>
</comment>
<gene>
    <name evidence="1" type="ORF">KJJ99_08325</name>
</gene>
<name>A0ACC5VIK7_STUCH</name>
<organism evidence="1 2">
    <name type="scientific">Stutzerimonas chloritidismutans</name>
    <name type="common">Pseudomonas chloritidismutans</name>
    <dbReference type="NCBI Taxonomy" id="203192"/>
    <lineage>
        <taxon>Bacteria</taxon>
        <taxon>Pseudomonadati</taxon>
        <taxon>Pseudomonadota</taxon>
        <taxon>Gammaproteobacteria</taxon>
        <taxon>Pseudomonadales</taxon>
        <taxon>Pseudomonadaceae</taxon>
        <taxon>Stutzerimonas</taxon>
    </lineage>
</organism>
<accession>A0ACC5VIK7</accession>
<evidence type="ECO:0000313" key="1">
    <source>
        <dbReference type="EMBL" id="MBX7271795.1"/>
    </source>
</evidence>
<sequence>MNSRLTRKLYSLLGEFKTFSHFSVDRLSTRDATNMPFMIWPNGSPCLIGNLYMQSLLSRKGRGKQGLSRKGQKGGSMGEYASKLSQLLRKCYRDSLDPITLQDGKFTDYIDEIRKETSSFNPAVTKKSETSVVATGKVWLDFLGFVGRLYGIPNFVSPEGSIRAREEKYVAASRNGRNIYRTYLTHHSFGESHREHRRNPITKEQIQQLKAAIRKDKSPAFVKVRRACMIELFSDTGGRRTEVANLKVDDVLRALEMEHPVLRLDTLKQAEGAERYVPVFSTALKKLKQYIEVERRKIMRTVYKGVKDHGYFFVSATTGRPLTSGAISNEINHLRKVAGIESQVCAHMFRHAFITNLFIRFIKRHQLTNEDDFRRALLDSQTFLAEVISWTGHLTSQSAEYYINLAFRDLAGYTETVSSVHLVMAMDKYFSEENELLALLEEGMPVTEYIQRLKVLQKMANKDFEIARQRESSLTRT</sequence>
<protein>
    <submittedName>
        <fullName evidence="1">Site-specific integrase</fullName>
    </submittedName>
</protein>
<evidence type="ECO:0000313" key="2">
    <source>
        <dbReference type="Proteomes" id="UP000782475"/>
    </source>
</evidence>
<dbReference type="Proteomes" id="UP000782475">
    <property type="component" value="Unassembled WGS sequence"/>
</dbReference>
<reference evidence="1 2" key="1">
    <citation type="journal article" date="2021" name="Appl. Microbiol. Biotechnol.">
        <title>Biotechnological applications of marine bacteria in bioremediation of environments polluted with hydrocarbons and plastics.</title>
        <authorList>
            <person name="Muriel-Millan L.F."/>
            <person name="Millan-Lopez S."/>
            <person name="Pardo-Lopez L."/>
        </authorList>
    </citation>
    <scope>NUCLEOTIDE SEQUENCE [LARGE SCALE GENOMIC DNA]</scope>
    <source>
        <strain evidence="1 2">GOM4</strain>
    </source>
</reference>